<dbReference type="GO" id="GO:0046982">
    <property type="term" value="F:protein heterodimerization activity"/>
    <property type="evidence" value="ECO:0007669"/>
    <property type="project" value="InterPro"/>
</dbReference>
<dbReference type="EMBL" id="JAAGAX010000008">
    <property type="protein sequence ID" value="KAF2304936.1"/>
    <property type="molecule type" value="Genomic_DNA"/>
</dbReference>
<keyword evidence="1" id="KW-1133">Transmembrane helix</keyword>
<evidence type="ECO:0000313" key="2">
    <source>
        <dbReference type="EMBL" id="KAF2304936.1"/>
    </source>
</evidence>
<organism evidence="2 3">
    <name type="scientific">Hevea brasiliensis</name>
    <name type="common">Para rubber tree</name>
    <name type="synonym">Siphonia brasiliensis</name>
    <dbReference type="NCBI Taxonomy" id="3981"/>
    <lineage>
        <taxon>Eukaryota</taxon>
        <taxon>Viridiplantae</taxon>
        <taxon>Streptophyta</taxon>
        <taxon>Embryophyta</taxon>
        <taxon>Tracheophyta</taxon>
        <taxon>Spermatophyta</taxon>
        <taxon>Magnoliopsida</taxon>
        <taxon>eudicotyledons</taxon>
        <taxon>Gunneridae</taxon>
        <taxon>Pentapetalae</taxon>
        <taxon>rosids</taxon>
        <taxon>fabids</taxon>
        <taxon>Malpighiales</taxon>
        <taxon>Euphorbiaceae</taxon>
        <taxon>Crotonoideae</taxon>
        <taxon>Micrandreae</taxon>
        <taxon>Hevea</taxon>
    </lineage>
</organism>
<evidence type="ECO:0000313" key="3">
    <source>
        <dbReference type="Proteomes" id="UP000467840"/>
    </source>
</evidence>
<comment type="caution">
    <text evidence="2">The sequence shown here is derived from an EMBL/GenBank/DDBJ whole genome shotgun (WGS) entry which is preliminary data.</text>
</comment>
<protein>
    <recommendedName>
        <fullName evidence="4">Histone H2A</fullName>
    </recommendedName>
</protein>
<accession>A0A6A6LY30</accession>
<evidence type="ECO:0008006" key="4">
    <source>
        <dbReference type="Google" id="ProtNLM"/>
    </source>
</evidence>
<dbReference type="GO" id="GO:0030527">
    <property type="term" value="F:structural constituent of chromatin"/>
    <property type="evidence" value="ECO:0007669"/>
    <property type="project" value="InterPro"/>
</dbReference>
<evidence type="ECO:0000256" key="1">
    <source>
        <dbReference type="SAM" id="Phobius"/>
    </source>
</evidence>
<dbReference type="GO" id="GO:0003677">
    <property type="term" value="F:DNA binding"/>
    <property type="evidence" value="ECO:0007669"/>
    <property type="project" value="InterPro"/>
</dbReference>
<dbReference type="GO" id="GO:0000786">
    <property type="term" value="C:nucleosome"/>
    <property type="evidence" value="ECO:0007669"/>
    <property type="project" value="InterPro"/>
</dbReference>
<dbReference type="Proteomes" id="UP000467840">
    <property type="component" value="Chromosome 9"/>
</dbReference>
<keyword evidence="1" id="KW-0812">Transmembrane</keyword>
<dbReference type="InterPro" id="IPR009072">
    <property type="entry name" value="Histone-fold"/>
</dbReference>
<keyword evidence="3" id="KW-1185">Reference proteome</keyword>
<keyword evidence="1" id="KW-0472">Membrane</keyword>
<gene>
    <name evidence="2" type="ORF">GH714_000596</name>
</gene>
<reference evidence="2 3" key="1">
    <citation type="journal article" date="2020" name="Mol. Plant">
        <title>The Chromosome-Based Rubber Tree Genome Provides New Insights into Spurge Genome Evolution and Rubber Biosynthesis.</title>
        <authorList>
            <person name="Liu J."/>
            <person name="Shi C."/>
            <person name="Shi C.C."/>
            <person name="Li W."/>
            <person name="Zhang Q.J."/>
            <person name="Zhang Y."/>
            <person name="Li K."/>
            <person name="Lu H.F."/>
            <person name="Shi C."/>
            <person name="Zhu S.T."/>
            <person name="Xiao Z.Y."/>
            <person name="Nan H."/>
            <person name="Yue Y."/>
            <person name="Zhu X.G."/>
            <person name="Wu Y."/>
            <person name="Hong X.N."/>
            <person name="Fan G.Y."/>
            <person name="Tong Y."/>
            <person name="Zhang D."/>
            <person name="Mao C.L."/>
            <person name="Liu Y.L."/>
            <person name="Hao S.J."/>
            <person name="Liu W.Q."/>
            <person name="Lv M.Q."/>
            <person name="Zhang H.B."/>
            <person name="Liu Y."/>
            <person name="Hu-Tang G.R."/>
            <person name="Wang J.P."/>
            <person name="Wang J.H."/>
            <person name="Sun Y.H."/>
            <person name="Ni S.B."/>
            <person name="Chen W.B."/>
            <person name="Zhang X.C."/>
            <person name="Jiao Y.N."/>
            <person name="Eichler E.E."/>
            <person name="Li G.H."/>
            <person name="Liu X."/>
            <person name="Gao L.Z."/>
        </authorList>
    </citation>
    <scope>NUCLEOTIDE SEQUENCE [LARGE SCALE GENOMIC DNA]</scope>
    <source>
        <strain evidence="3">cv. GT1</strain>
        <tissue evidence="2">Leaf</tissue>
    </source>
</reference>
<dbReference type="Gene3D" id="1.10.20.10">
    <property type="entry name" value="Histone, subunit A"/>
    <property type="match status" value="1"/>
</dbReference>
<dbReference type="SUPFAM" id="SSF47113">
    <property type="entry name" value="Histone-fold"/>
    <property type="match status" value="1"/>
</dbReference>
<dbReference type="InterPro" id="IPR002119">
    <property type="entry name" value="Histone_H2A"/>
</dbReference>
<feature type="transmembrane region" description="Helical" evidence="1">
    <location>
        <begin position="20"/>
        <end position="45"/>
    </location>
</feature>
<proteinExistence type="predicted"/>
<dbReference type="AlphaFoldDB" id="A0A6A6LY30"/>
<sequence length="161" mass="18181">MTRFPLSRFSPASYTSLPVVSAQIAAVSLSTVFFLFYPTFLLAALDLSVIYMDSVRFAFGSFRDLHEFDDICVDEDYQLGEKRLAQKGGLHFPAVRIARFLKAGKYAKQLGARAPVCLSAVLEYLAAEKKFVQQFRKCRELVMNVAREFSRRVGASEFKCP</sequence>
<dbReference type="PANTHER" id="PTHR23430">
    <property type="entry name" value="HISTONE H2A"/>
    <property type="match status" value="1"/>
</dbReference>
<dbReference type="PRINTS" id="PR00620">
    <property type="entry name" value="HISTONEH2A"/>
</dbReference>
<name>A0A6A6LY30_HEVBR</name>